<evidence type="ECO:0000259" key="4">
    <source>
        <dbReference type="Pfam" id="PF00294"/>
    </source>
</evidence>
<feature type="domain" description="Carbohydrate kinase PfkB" evidence="4">
    <location>
        <begin position="12"/>
        <end position="303"/>
    </location>
</feature>
<keyword evidence="2" id="KW-0808">Transferase</keyword>
<dbReference type="InterPro" id="IPR002173">
    <property type="entry name" value="Carboh/pur_kinase_PfkB_CS"/>
</dbReference>
<reference evidence="6" key="1">
    <citation type="journal article" date="2019" name="Int. J. Syst. Evol. Microbiol.">
        <title>The Global Catalogue of Microorganisms (GCM) 10K type strain sequencing project: providing services to taxonomists for standard genome sequencing and annotation.</title>
        <authorList>
            <consortium name="The Broad Institute Genomics Platform"/>
            <consortium name="The Broad Institute Genome Sequencing Center for Infectious Disease"/>
            <person name="Wu L."/>
            <person name="Ma J."/>
        </authorList>
    </citation>
    <scope>NUCLEOTIDE SEQUENCE [LARGE SCALE GENOMIC DNA]</scope>
    <source>
        <strain evidence="6">JCM 3369</strain>
    </source>
</reference>
<accession>A0ABW4K2D0</accession>
<evidence type="ECO:0000313" key="5">
    <source>
        <dbReference type="EMBL" id="MFD1696665.1"/>
    </source>
</evidence>
<organism evidence="5 6">
    <name type="scientific">Roseibium aestuarii</name>
    <dbReference type="NCBI Taxonomy" id="2600299"/>
    <lineage>
        <taxon>Bacteria</taxon>
        <taxon>Pseudomonadati</taxon>
        <taxon>Pseudomonadota</taxon>
        <taxon>Alphaproteobacteria</taxon>
        <taxon>Hyphomicrobiales</taxon>
        <taxon>Stappiaceae</taxon>
        <taxon>Roseibium</taxon>
    </lineage>
</organism>
<dbReference type="Pfam" id="PF00294">
    <property type="entry name" value="PfkB"/>
    <property type="match status" value="1"/>
</dbReference>
<dbReference type="SUPFAM" id="SSF53613">
    <property type="entry name" value="Ribokinase-like"/>
    <property type="match status" value="1"/>
</dbReference>
<proteinExistence type="inferred from homology"/>
<dbReference type="GO" id="GO:0016301">
    <property type="term" value="F:kinase activity"/>
    <property type="evidence" value="ECO:0007669"/>
    <property type="project" value="UniProtKB-KW"/>
</dbReference>
<dbReference type="PANTHER" id="PTHR10584:SF166">
    <property type="entry name" value="RIBOKINASE"/>
    <property type="match status" value="1"/>
</dbReference>
<dbReference type="PROSITE" id="PS00583">
    <property type="entry name" value="PFKB_KINASES_1"/>
    <property type="match status" value="1"/>
</dbReference>
<dbReference type="Gene3D" id="3.40.1190.20">
    <property type="match status" value="1"/>
</dbReference>
<comment type="similarity">
    <text evidence="1">Belongs to the carbohydrate kinase PfkB family.</text>
</comment>
<evidence type="ECO:0000313" key="6">
    <source>
        <dbReference type="Proteomes" id="UP001597327"/>
    </source>
</evidence>
<evidence type="ECO:0000256" key="1">
    <source>
        <dbReference type="ARBA" id="ARBA00010688"/>
    </source>
</evidence>
<name>A0ABW4K2D0_9HYPH</name>
<gene>
    <name evidence="5" type="ORF">ACFSC7_14145</name>
</gene>
<comment type="caution">
    <text evidence="5">The sequence shown here is derived from an EMBL/GenBank/DDBJ whole genome shotgun (WGS) entry which is preliminary data.</text>
</comment>
<evidence type="ECO:0000256" key="2">
    <source>
        <dbReference type="ARBA" id="ARBA00022679"/>
    </source>
</evidence>
<sequence>MSESPAFTRRPVVCAGAVHWDLIAHADRSIRPDTSTPARLSQTPGGVATNVARALARLGAAPHLIGVLGDDPAGNALAERLSHEEIRQHLTRIAGAVTGHYLALHNPDGSLPAACIDDHLLADVPPEIFAQALVEAQSGRDADICFLDANLSTAQAEALIRAVSVETLVTADTVSAAKAPRLLPLLPSIDLLFANRSEAAALLEADGSQTGPASSALAEGLLDLGCAAVILTEGSDGVWFAEQGGDVTHLAALPVTVTDVTGAGDALIAGTLAGLNRGLTLRDAVPCGLRAAAIALQAVGAAPATLTWEAVATPAA</sequence>
<keyword evidence="6" id="KW-1185">Reference proteome</keyword>
<dbReference type="InterPro" id="IPR002139">
    <property type="entry name" value="Ribo/fructo_kinase"/>
</dbReference>
<dbReference type="Proteomes" id="UP001597327">
    <property type="component" value="Unassembled WGS sequence"/>
</dbReference>
<evidence type="ECO:0000256" key="3">
    <source>
        <dbReference type="ARBA" id="ARBA00022777"/>
    </source>
</evidence>
<protein>
    <submittedName>
        <fullName evidence="5">PfkB family carbohydrate kinase</fullName>
    </submittedName>
</protein>
<dbReference type="PANTHER" id="PTHR10584">
    <property type="entry name" value="SUGAR KINASE"/>
    <property type="match status" value="1"/>
</dbReference>
<dbReference type="PRINTS" id="PR00990">
    <property type="entry name" value="RIBOKINASE"/>
</dbReference>
<dbReference type="InterPro" id="IPR029056">
    <property type="entry name" value="Ribokinase-like"/>
</dbReference>
<dbReference type="EMBL" id="JBHUFA010000004">
    <property type="protein sequence ID" value="MFD1696665.1"/>
    <property type="molecule type" value="Genomic_DNA"/>
</dbReference>
<dbReference type="RefSeq" id="WP_188318859.1">
    <property type="nucleotide sequence ID" value="NZ_JBHUFA010000004.1"/>
</dbReference>
<keyword evidence="3 5" id="KW-0418">Kinase</keyword>
<dbReference type="InterPro" id="IPR011611">
    <property type="entry name" value="PfkB_dom"/>
</dbReference>